<protein>
    <recommendedName>
        <fullName evidence="9">Divalent Anion:Na+ symporter family</fullName>
    </recommendedName>
</protein>
<feature type="transmembrane region" description="Helical" evidence="7">
    <location>
        <begin position="285"/>
        <end position="303"/>
    </location>
</feature>
<evidence type="ECO:0000313" key="8">
    <source>
        <dbReference type="EMBL" id="CAD8452081.1"/>
    </source>
</evidence>
<dbReference type="AlphaFoldDB" id="A0A7S0DGN3"/>
<keyword evidence="4" id="KW-0934">Plastid</keyword>
<evidence type="ECO:0000256" key="3">
    <source>
        <dbReference type="ARBA" id="ARBA00022692"/>
    </source>
</evidence>
<dbReference type="GO" id="GO:0015140">
    <property type="term" value="F:malate transmembrane transporter activity"/>
    <property type="evidence" value="ECO:0007669"/>
    <property type="project" value="UniProtKB-ARBA"/>
</dbReference>
<evidence type="ECO:0000256" key="2">
    <source>
        <dbReference type="ARBA" id="ARBA00007349"/>
    </source>
</evidence>
<evidence type="ECO:0008006" key="9">
    <source>
        <dbReference type="Google" id="ProtNLM"/>
    </source>
</evidence>
<organism evidence="8">
    <name type="scientific">Micromonas pusilla</name>
    <name type="common">Picoplanktonic green alga</name>
    <name type="synonym">Chromulina pusilla</name>
    <dbReference type="NCBI Taxonomy" id="38833"/>
    <lineage>
        <taxon>Eukaryota</taxon>
        <taxon>Viridiplantae</taxon>
        <taxon>Chlorophyta</taxon>
        <taxon>Mamiellophyceae</taxon>
        <taxon>Mamiellales</taxon>
        <taxon>Mamiellaceae</taxon>
        <taxon>Micromonas</taxon>
    </lineage>
</organism>
<dbReference type="InterPro" id="IPR001898">
    <property type="entry name" value="SLC13A/DASS"/>
</dbReference>
<keyword evidence="6 7" id="KW-0472">Membrane</keyword>
<evidence type="ECO:0000256" key="1">
    <source>
        <dbReference type="ARBA" id="ARBA00004478"/>
    </source>
</evidence>
<feature type="transmembrane region" description="Helical" evidence="7">
    <location>
        <begin position="350"/>
        <end position="371"/>
    </location>
</feature>
<name>A0A7S0DGN3_MICPS</name>
<keyword evidence="5 7" id="KW-1133">Transmembrane helix</keyword>
<feature type="transmembrane region" description="Helical" evidence="7">
    <location>
        <begin position="81"/>
        <end position="101"/>
    </location>
</feature>
<dbReference type="NCBIfam" id="TIGR00785">
    <property type="entry name" value="dass"/>
    <property type="match status" value="1"/>
</dbReference>
<dbReference type="PANTHER" id="PTHR42826">
    <property type="entry name" value="DICARBOXYLATE TRANSPORTER 2.1, CHLOROPLASTIC"/>
    <property type="match status" value="1"/>
</dbReference>
<reference evidence="8" key="1">
    <citation type="submission" date="2021-01" db="EMBL/GenBank/DDBJ databases">
        <authorList>
            <person name="Corre E."/>
            <person name="Pelletier E."/>
            <person name="Niang G."/>
            <person name="Scheremetjew M."/>
            <person name="Finn R."/>
            <person name="Kale V."/>
            <person name="Holt S."/>
            <person name="Cochrane G."/>
            <person name="Meng A."/>
            <person name="Brown T."/>
            <person name="Cohen L."/>
        </authorList>
    </citation>
    <scope>NUCLEOTIDE SEQUENCE</scope>
    <source>
        <strain evidence="8">CCAC1681</strain>
    </source>
</reference>
<gene>
    <name evidence="8" type="ORF">MSP1401_LOCUS12561</name>
</gene>
<evidence type="ECO:0000256" key="4">
    <source>
        <dbReference type="ARBA" id="ARBA00022780"/>
    </source>
</evidence>
<evidence type="ECO:0000256" key="5">
    <source>
        <dbReference type="ARBA" id="ARBA00022989"/>
    </source>
</evidence>
<dbReference type="GO" id="GO:0009706">
    <property type="term" value="C:chloroplast inner membrane"/>
    <property type="evidence" value="ECO:0007669"/>
    <property type="project" value="UniProtKB-SubCell"/>
</dbReference>
<dbReference type="Pfam" id="PF00939">
    <property type="entry name" value="Na_sulph_symp"/>
    <property type="match status" value="1"/>
</dbReference>
<feature type="transmembrane region" description="Helical" evidence="7">
    <location>
        <begin position="383"/>
        <end position="404"/>
    </location>
</feature>
<feature type="transmembrane region" description="Helical" evidence="7">
    <location>
        <begin position="208"/>
        <end position="230"/>
    </location>
</feature>
<accession>A0A7S0DGN3</accession>
<dbReference type="EMBL" id="HBEN01015003">
    <property type="protein sequence ID" value="CAD8452081.1"/>
    <property type="molecule type" value="Transcribed_RNA"/>
</dbReference>
<feature type="transmembrane region" description="Helical" evidence="7">
    <location>
        <begin position="315"/>
        <end position="338"/>
    </location>
</feature>
<feature type="transmembrane region" description="Helical" evidence="7">
    <location>
        <begin position="442"/>
        <end position="460"/>
    </location>
</feature>
<comment type="subcellular location">
    <subcellularLocation>
        <location evidence="1">Plastid</location>
        <location evidence="1">Chloroplast inner membrane</location>
        <topology evidence="1">Multi-pass membrane protein</topology>
    </subcellularLocation>
</comment>
<evidence type="ECO:0000256" key="6">
    <source>
        <dbReference type="ARBA" id="ARBA00023136"/>
    </source>
</evidence>
<proteinExistence type="inferred from homology"/>
<evidence type="ECO:0000256" key="7">
    <source>
        <dbReference type="SAM" id="Phobius"/>
    </source>
</evidence>
<comment type="similarity">
    <text evidence="2">Belongs to the SLC13A/DASS transporter (TC 2.A.47) family. DIT1 subfamily.</text>
</comment>
<keyword evidence="3 7" id="KW-0812">Transmembrane</keyword>
<sequence length="463" mass="49377">MDANDIDYKMMALSVAVGLAVRFAFPVPETLTPRAWTLFAIFASTVTGLVAKPAPVGAWAFMALTFTVATETLTFQEGLAALTNEVIWLIVVATFFARAFIKTGFGDRLGLLFVKAFGHTTLRLAYGLQTAEAVLSPAMPSTTARAAGVFVPVINSLDVRTRAYLMGQQLQGGNVTSALLLSAAAQNFLCMQIAQAQGIVFENLFLEWFIASSVPCVVSMLVTPLIIYVVDPPGLKETPEAPVAATKALREMGPLRDQESKMVVGLGVTVALWIFGSQIGVSAALAAMIGLSILICLGVLTWNDALEQKGAWDTLLWFSILISMSGQLNTLGVVGHFSSIVSGALAAANFGWPQAFAALHFGYFIMHYFFASQSAHVGALYPAFLSMLIASGTPPMLAAFSLAFNTNLFGGLTHYASGQSAVFFGSGAISLPTLWKQGAYMSVVNFAIFGTVGMAWWRVLGLW</sequence>
<keyword evidence="4" id="KW-1001">Plastid inner membrane</keyword>
<dbReference type="InterPro" id="IPR030676">
    <property type="entry name" value="CitT-rel"/>
</dbReference>